<sequence length="118" mass="13627">MSKIKSFKELIVWQKSILLVKLIYQLTYYFPTEEKFGLTSQIRRCAVSIPSNIAEGWGRNSSNHFQYFLSVSQGSLSELETQLIIAKELGFVQSYKEIEDLILEIGKMLSTMRHQTNS</sequence>
<protein>
    <submittedName>
        <fullName evidence="1">Four helix bundle protein</fullName>
    </submittedName>
</protein>
<dbReference type="PANTHER" id="PTHR38471">
    <property type="entry name" value="FOUR HELIX BUNDLE PROTEIN"/>
    <property type="match status" value="1"/>
</dbReference>
<dbReference type="Gene3D" id="1.20.1440.60">
    <property type="entry name" value="23S rRNA-intervening sequence"/>
    <property type="match status" value="1"/>
</dbReference>
<proteinExistence type="predicted"/>
<dbReference type="InterPro" id="IPR036583">
    <property type="entry name" value="23S_rRNA_IVS_sf"/>
</dbReference>
<evidence type="ECO:0000313" key="2">
    <source>
        <dbReference type="Proteomes" id="UP000641139"/>
    </source>
</evidence>
<dbReference type="EMBL" id="JAEFDC010000004">
    <property type="protein sequence ID" value="MBI1646715.1"/>
    <property type="molecule type" value="Genomic_DNA"/>
</dbReference>
<keyword evidence="2" id="KW-1185">Reference proteome</keyword>
<dbReference type="Proteomes" id="UP000641139">
    <property type="component" value="Unassembled WGS sequence"/>
</dbReference>
<name>A0ABS0SLR5_9FLAO</name>
<dbReference type="Pfam" id="PF05635">
    <property type="entry name" value="23S_rRNA_IVP"/>
    <property type="match status" value="1"/>
</dbReference>
<dbReference type="CDD" id="cd16377">
    <property type="entry name" value="23S_rRNA_IVP_like"/>
    <property type="match status" value="1"/>
</dbReference>
<reference evidence="1 2" key="1">
    <citation type="journal article" date="2021" name="Int. J. Syst. Evol. Microbiol.">
        <title>Capnocytophaga periodontitidis sp. nov., isolated from subgingival plaque of periodontitis patient.</title>
        <authorList>
            <person name="Zhang Y."/>
            <person name="Qiao D."/>
            <person name="Shi W."/>
            <person name="Wu D."/>
            <person name="Cai M."/>
        </authorList>
    </citation>
    <scope>NUCLEOTIDE SEQUENCE [LARGE SCALE GENOMIC DNA]</scope>
    <source>
        <strain evidence="1 2">051621</strain>
    </source>
</reference>
<dbReference type="RefSeq" id="WP_193433067.1">
    <property type="nucleotide sequence ID" value="NZ_JAEFDC010000004.1"/>
</dbReference>
<dbReference type="InterPro" id="IPR012657">
    <property type="entry name" value="23S_rRNA-intervening_sequence"/>
</dbReference>
<dbReference type="PANTHER" id="PTHR38471:SF2">
    <property type="entry name" value="FOUR HELIX BUNDLE PROTEIN"/>
    <property type="match status" value="1"/>
</dbReference>
<comment type="caution">
    <text evidence="1">The sequence shown here is derived from an EMBL/GenBank/DDBJ whole genome shotgun (WGS) entry which is preliminary data.</text>
</comment>
<gene>
    <name evidence="1" type="ORF">I7X30_06540</name>
</gene>
<dbReference type="NCBIfam" id="TIGR02436">
    <property type="entry name" value="four helix bundle protein"/>
    <property type="match status" value="1"/>
</dbReference>
<accession>A0ABS0SLR5</accession>
<dbReference type="SUPFAM" id="SSF158446">
    <property type="entry name" value="IVS-encoded protein-like"/>
    <property type="match status" value="1"/>
</dbReference>
<evidence type="ECO:0000313" key="1">
    <source>
        <dbReference type="EMBL" id="MBI1646715.1"/>
    </source>
</evidence>
<organism evidence="1 2">
    <name type="scientific">Capnocytophaga periodontitidis</name>
    <dbReference type="NCBI Taxonomy" id="2795027"/>
    <lineage>
        <taxon>Bacteria</taxon>
        <taxon>Pseudomonadati</taxon>
        <taxon>Bacteroidota</taxon>
        <taxon>Flavobacteriia</taxon>
        <taxon>Flavobacteriales</taxon>
        <taxon>Flavobacteriaceae</taxon>
        <taxon>Capnocytophaga</taxon>
    </lineage>
</organism>